<evidence type="ECO:0000256" key="1">
    <source>
        <dbReference type="ARBA" id="ARBA00006754"/>
    </source>
</evidence>
<dbReference type="EMBL" id="BAABDM010000003">
    <property type="protein sequence ID" value="GAA4095243.1"/>
    <property type="molecule type" value="Genomic_DNA"/>
</dbReference>
<comment type="caution">
    <text evidence="5">The sequence shown here is derived from an EMBL/GenBank/DDBJ whole genome shotgun (WGS) entry which is preliminary data.</text>
</comment>
<dbReference type="InterPro" id="IPR051448">
    <property type="entry name" value="CdaR-like_regulators"/>
</dbReference>
<evidence type="ECO:0000259" key="2">
    <source>
        <dbReference type="Pfam" id="PF13556"/>
    </source>
</evidence>
<proteinExistence type="inferred from homology"/>
<organism evidence="5 6">
    <name type="scientific">Zhongshania borealis</name>
    <dbReference type="NCBI Taxonomy" id="889488"/>
    <lineage>
        <taxon>Bacteria</taxon>
        <taxon>Pseudomonadati</taxon>
        <taxon>Pseudomonadota</taxon>
        <taxon>Gammaproteobacteria</taxon>
        <taxon>Cellvibrionales</taxon>
        <taxon>Spongiibacteraceae</taxon>
        <taxon>Zhongshania</taxon>
    </lineage>
</organism>
<dbReference type="Proteomes" id="UP001500392">
    <property type="component" value="Unassembled WGS sequence"/>
</dbReference>
<protein>
    <submittedName>
        <fullName evidence="5">Helix-turn-helix domain-containing protein</fullName>
    </submittedName>
</protein>
<name>A0ABP7WRN8_9GAMM</name>
<keyword evidence="6" id="KW-1185">Reference proteome</keyword>
<gene>
    <name evidence="5" type="ORF">GCM10022414_19220</name>
</gene>
<dbReference type="Gene3D" id="1.10.10.2840">
    <property type="entry name" value="PucR C-terminal helix-turn-helix domain"/>
    <property type="match status" value="1"/>
</dbReference>
<dbReference type="Pfam" id="PF13556">
    <property type="entry name" value="HTH_30"/>
    <property type="match status" value="1"/>
</dbReference>
<dbReference type="InterPro" id="IPR042070">
    <property type="entry name" value="PucR_C-HTH_sf"/>
</dbReference>
<dbReference type="PANTHER" id="PTHR33744">
    <property type="entry name" value="CARBOHYDRATE DIACID REGULATOR"/>
    <property type="match status" value="1"/>
</dbReference>
<comment type="similarity">
    <text evidence="1">Belongs to the CdaR family.</text>
</comment>
<feature type="domain" description="RsbT co-antagonist protein RsbRD N-terminal" evidence="3">
    <location>
        <begin position="63"/>
        <end position="200"/>
    </location>
</feature>
<sequence length="445" mass="50076">MGDTSVFCSVELRLVSLLSFVIMKSRKYLFMPKSILQNPPTLSPALRALVASMSEDLASDSHRITVNILQMVPEYKAVNDQIAARELGEAVQANLALWYRALLERIPIDDEVFEQIRISSSRRVHQGISLSGLLHAFRAGSQDFWFLMLDAVRDLPELHRELLFNVSPYLLAHFDRVARDSASAYLTEMHQSSRWRSRLRAEIWNIARNRPDDDESFRRHAAALGLDVTPAYATLAMKTADLPSTPSQQESQLDRMIDGAARALGLKRLRLFRVFHADCLLVWAPVPGGVSLLDFDHQLASQAERMLENVPNITAIGIGLPGVGAPGWALSAEQAMKSLQMQGDSTNNAVYCYSDRVLDDAISQLANTARYFDAIVERLAQEANLLDTLKAYFYHHQQRKTTAAKLHVHPNTLDYRLGRIEEILGARLDDPAWQAKLYIALRRSN</sequence>
<dbReference type="PANTHER" id="PTHR33744:SF1">
    <property type="entry name" value="DNA-BINDING TRANSCRIPTIONAL ACTIVATOR ADER"/>
    <property type="match status" value="1"/>
</dbReference>
<feature type="domain" description="CdaR GGDEF-like" evidence="4">
    <location>
        <begin position="213"/>
        <end position="341"/>
    </location>
</feature>
<reference evidence="6" key="1">
    <citation type="journal article" date="2019" name="Int. J. Syst. Evol. Microbiol.">
        <title>The Global Catalogue of Microorganisms (GCM) 10K type strain sequencing project: providing services to taxonomists for standard genome sequencing and annotation.</title>
        <authorList>
            <consortium name="The Broad Institute Genomics Platform"/>
            <consortium name="The Broad Institute Genome Sequencing Center for Infectious Disease"/>
            <person name="Wu L."/>
            <person name="Ma J."/>
        </authorList>
    </citation>
    <scope>NUCLEOTIDE SEQUENCE [LARGE SCALE GENOMIC DNA]</scope>
    <source>
        <strain evidence="6">JCM 17304</strain>
    </source>
</reference>
<evidence type="ECO:0000259" key="4">
    <source>
        <dbReference type="Pfam" id="PF17853"/>
    </source>
</evidence>
<dbReference type="InterPro" id="IPR041522">
    <property type="entry name" value="CdaR_GGDEF"/>
</dbReference>
<evidence type="ECO:0000313" key="5">
    <source>
        <dbReference type="EMBL" id="GAA4095243.1"/>
    </source>
</evidence>
<evidence type="ECO:0000313" key="6">
    <source>
        <dbReference type="Proteomes" id="UP001500392"/>
    </source>
</evidence>
<dbReference type="Pfam" id="PF14361">
    <property type="entry name" value="RsbRD_N"/>
    <property type="match status" value="1"/>
</dbReference>
<dbReference type="InterPro" id="IPR025751">
    <property type="entry name" value="RsbRD_N_dom"/>
</dbReference>
<evidence type="ECO:0000259" key="3">
    <source>
        <dbReference type="Pfam" id="PF14361"/>
    </source>
</evidence>
<dbReference type="InterPro" id="IPR025736">
    <property type="entry name" value="PucR_C-HTH_dom"/>
</dbReference>
<dbReference type="Pfam" id="PF17853">
    <property type="entry name" value="GGDEF_2"/>
    <property type="match status" value="1"/>
</dbReference>
<feature type="domain" description="PucR C-terminal helix-turn-helix" evidence="2">
    <location>
        <begin position="385"/>
        <end position="442"/>
    </location>
</feature>
<accession>A0ABP7WRN8</accession>